<name>A0ABP6RYA1_9PSEU</name>
<reference evidence="23" key="1">
    <citation type="journal article" date="2019" name="Int. J. Syst. Evol. Microbiol.">
        <title>The Global Catalogue of Microorganisms (GCM) 10K type strain sequencing project: providing services to taxonomists for standard genome sequencing and annotation.</title>
        <authorList>
            <consortium name="The Broad Institute Genomics Platform"/>
            <consortium name="The Broad Institute Genome Sequencing Center for Infectious Disease"/>
            <person name="Wu L."/>
            <person name="Ma J."/>
        </authorList>
    </citation>
    <scope>NUCLEOTIDE SEQUENCE [LARGE SCALE GENOMIC DNA]</scope>
    <source>
        <strain evidence="23">JCM 9687</strain>
    </source>
</reference>
<comment type="catalytic activity">
    <reaction evidence="16 17 19">
        <text>(6S)-NADPHX + ADP = AMP + phosphate + NADPH + H(+)</text>
        <dbReference type="Rhea" id="RHEA:32235"/>
        <dbReference type="ChEBI" id="CHEBI:15378"/>
        <dbReference type="ChEBI" id="CHEBI:43474"/>
        <dbReference type="ChEBI" id="CHEBI:57783"/>
        <dbReference type="ChEBI" id="CHEBI:64076"/>
        <dbReference type="ChEBI" id="CHEBI:456215"/>
        <dbReference type="ChEBI" id="CHEBI:456216"/>
        <dbReference type="EC" id="4.2.1.136"/>
    </reaction>
</comment>
<dbReference type="HAMAP" id="MF_01966">
    <property type="entry name" value="NADHX_epimerase"/>
    <property type="match status" value="1"/>
</dbReference>
<dbReference type="InterPro" id="IPR029056">
    <property type="entry name" value="Ribokinase-like"/>
</dbReference>
<evidence type="ECO:0000256" key="12">
    <source>
        <dbReference type="ARBA" id="ARBA00023239"/>
    </source>
</evidence>
<dbReference type="Gene3D" id="3.40.1190.20">
    <property type="match status" value="1"/>
</dbReference>
<dbReference type="PROSITE" id="PS51385">
    <property type="entry name" value="YJEF_N"/>
    <property type="match status" value="1"/>
</dbReference>
<feature type="binding site" evidence="17">
    <location>
        <position position="264"/>
    </location>
    <ligand>
        <name>(6S)-NADPHX</name>
        <dbReference type="ChEBI" id="CHEBI:64076"/>
    </ligand>
</feature>
<keyword evidence="9 18" id="KW-0630">Potassium</keyword>
<dbReference type="PROSITE" id="PS51383">
    <property type="entry name" value="YJEF_C_3"/>
    <property type="match status" value="1"/>
</dbReference>
<keyword evidence="12 17" id="KW-0456">Lyase</keyword>
<feature type="binding site" evidence="17">
    <location>
        <position position="431"/>
    </location>
    <ligand>
        <name>AMP</name>
        <dbReference type="ChEBI" id="CHEBI:456215"/>
    </ligand>
</feature>
<dbReference type="InterPro" id="IPR004443">
    <property type="entry name" value="YjeF_N_dom"/>
</dbReference>
<evidence type="ECO:0000256" key="9">
    <source>
        <dbReference type="ARBA" id="ARBA00022958"/>
    </source>
</evidence>
<feature type="binding site" evidence="17">
    <location>
        <position position="369"/>
    </location>
    <ligand>
        <name>(6S)-NADPHX</name>
        <dbReference type="ChEBI" id="CHEBI:64076"/>
    </ligand>
</feature>
<evidence type="ECO:0000256" key="2">
    <source>
        <dbReference type="ARBA" id="ARBA00000909"/>
    </source>
</evidence>
<comment type="function">
    <text evidence="14 19">Bifunctional enzyme that catalyzes the epimerization of the S- and R-forms of NAD(P)HX and the dehydration of the S-form of NAD(P)HX at the expense of ADP, which is converted to AMP. This allows the repair of both epimers of NAD(P)HX, a damaged form of NAD(P)H that is a result of enzymatic or heat-dependent hydration.</text>
</comment>
<feature type="binding site" evidence="18">
    <location>
        <position position="168"/>
    </location>
    <ligand>
        <name>K(+)</name>
        <dbReference type="ChEBI" id="CHEBI:29103"/>
    </ligand>
</feature>
<dbReference type="InterPro" id="IPR030677">
    <property type="entry name" value="Nnr"/>
</dbReference>
<evidence type="ECO:0000259" key="20">
    <source>
        <dbReference type="PROSITE" id="PS51383"/>
    </source>
</evidence>
<feature type="binding site" evidence="18">
    <location>
        <position position="135"/>
    </location>
    <ligand>
        <name>K(+)</name>
        <dbReference type="ChEBI" id="CHEBI:29103"/>
    </ligand>
</feature>
<comment type="function">
    <text evidence="17">Catalyzes the dehydration of the S-form of NAD(P)HX at the expense of ADP, which is converted to AMP. Together with NAD(P)HX epimerase, which catalyzes the epimerization of the S- and R-forms, the enzyme allows the repair of both epimers of NAD(P)HX, a damaged form of NAD(P)H that is a result of enzymatic or heat-dependent hydration.</text>
</comment>
<evidence type="ECO:0000256" key="11">
    <source>
        <dbReference type="ARBA" id="ARBA00023235"/>
    </source>
</evidence>
<comment type="subunit">
    <text evidence="17">Homotetramer.</text>
</comment>
<evidence type="ECO:0000313" key="22">
    <source>
        <dbReference type="EMBL" id="GAA3363273.1"/>
    </source>
</evidence>
<keyword evidence="10 17" id="KW-0520">NAD</keyword>
<evidence type="ECO:0000256" key="10">
    <source>
        <dbReference type="ARBA" id="ARBA00023027"/>
    </source>
</evidence>
<evidence type="ECO:0000256" key="17">
    <source>
        <dbReference type="HAMAP-Rule" id="MF_01965"/>
    </source>
</evidence>
<comment type="similarity">
    <text evidence="3 19">In the N-terminal section; belongs to the NnrE/AIBP family.</text>
</comment>
<organism evidence="22 23">
    <name type="scientific">Saccharopolyspora gregorii</name>
    <dbReference type="NCBI Taxonomy" id="33914"/>
    <lineage>
        <taxon>Bacteria</taxon>
        <taxon>Bacillati</taxon>
        <taxon>Actinomycetota</taxon>
        <taxon>Actinomycetes</taxon>
        <taxon>Pseudonocardiales</taxon>
        <taxon>Pseudonocardiaceae</taxon>
        <taxon>Saccharopolyspora</taxon>
    </lineage>
</organism>
<keyword evidence="23" id="KW-1185">Reference proteome</keyword>
<keyword evidence="11 18" id="KW-0413">Isomerase</keyword>
<dbReference type="Pfam" id="PF01256">
    <property type="entry name" value="Carb_kinase"/>
    <property type="match status" value="1"/>
</dbReference>
<evidence type="ECO:0000256" key="8">
    <source>
        <dbReference type="ARBA" id="ARBA00022857"/>
    </source>
</evidence>
<comment type="cofactor">
    <cofactor evidence="17">
        <name>Mg(2+)</name>
        <dbReference type="ChEBI" id="CHEBI:18420"/>
    </cofactor>
</comment>
<dbReference type="RefSeq" id="WP_258345604.1">
    <property type="nucleotide sequence ID" value="NZ_BAAAYK010000038.1"/>
</dbReference>
<feature type="binding site" evidence="17">
    <location>
        <position position="317"/>
    </location>
    <ligand>
        <name>(6S)-NADPHX</name>
        <dbReference type="ChEBI" id="CHEBI:64076"/>
    </ligand>
</feature>
<comment type="caution">
    <text evidence="22">The sequence shown here is derived from an EMBL/GenBank/DDBJ whole genome shotgun (WGS) entry which is preliminary data.</text>
</comment>
<accession>A0ABP6RYA1</accession>
<feature type="domain" description="YjeF C-terminal" evidence="20">
    <location>
        <begin position="229"/>
        <end position="497"/>
    </location>
</feature>
<evidence type="ECO:0000256" key="5">
    <source>
        <dbReference type="ARBA" id="ARBA00022723"/>
    </source>
</evidence>
<gene>
    <name evidence="18" type="primary">nnrE</name>
    <name evidence="17" type="synonym">nnrD</name>
    <name evidence="22" type="ORF">GCM10020366_54530</name>
</gene>
<comment type="similarity">
    <text evidence="18">Belongs to the NnrE/AIBP family.</text>
</comment>
<dbReference type="Proteomes" id="UP001500483">
    <property type="component" value="Unassembled WGS sequence"/>
</dbReference>
<dbReference type="NCBIfam" id="TIGR00196">
    <property type="entry name" value="yjeF_cterm"/>
    <property type="match status" value="1"/>
</dbReference>
<dbReference type="SUPFAM" id="SSF64153">
    <property type="entry name" value="YjeF N-terminal domain-like"/>
    <property type="match status" value="1"/>
</dbReference>
<keyword evidence="13" id="KW-0511">Multifunctional enzyme</keyword>
<feature type="binding site" evidence="18">
    <location>
        <begin position="139"/>
        <end position="145"/>
    </location>
    <ligand>
        <name>(6S)-NADPHX</name>
        <dbReference type="ChEBI" id="CHEBI:64076"/>
    </ligand>
</feature>
<dbReference type="Gene3D" id="3.40.50.10260">
    <property type="entry name" value="YjeF N-terminal domain"/>
    <property type="match status" value="1"/>
</dbReference>
<sequence>MQGAWTPDQVRDAERSVFTSTPEPVVMRRAAFAVAVHGARLLAETAGAVAGRHVVLLVGAGGNGGDALWAGVEFRRRGAGVTALLLSPDKAHPAGSAALRRAGGVLVDAAGPGADTAGVGAAAAGALERADLVVDGIVGLSARGSLRPLAAELVSRVAAPVVAVDLPSGVDPITGAVDGPAVDADLTVTFGGRKPGHVLGTGSVRSGAVVVAGIGVAEHLPEPDLFVLDAADVGAGWPVPRPQDDKYSQGVVGVAAGSATYPGAAVLATGSAVQATSGMVRYAGSAADLVRSHWPEVVATGSITDAGRVQAWAVGPGIGTGASGREVLRHALESGRPVCADADSITLLAEDPTLWDARDPDAAVVLTPHAGEFQRLAGEVGADRVAAAREVARRFDVVLLLKGNTTVVAAPDGRVLVNPSVHAWPATAGSGDVLTGLIGALLAAGIDPWLACGYAAHAHALAAELAAFGPEAGDDPVGAPIGASALLRSVPAAIRALRAS</sequence>
<proteinExistence type="inferred from homology"/>
<evidence type="ECO:0000256" key="3">
    <source>
        <dbReference type="ARBA" id="ARBA00006001"/>
    </source>
</evidence>
<dbReference type="CDD" id="cd01171">
    <property type="entry name" value="YXKO-related"/>
    <property type="match status" value="1"/>
</dbReference>
<evidence type="ECO:0000256" key="13">
    <source>
        <dbReference type="ARBA" id="ARBA00023268"/>
    </source>
</evidence>
<dbReference type="EMBL" id="BAAAYK010000038">
    <property type="protein sequence ID" value="GAA3363273.1"/>
    <property type="molecule type" value="Genomic_DNA"/>
</dbReference>
<comment type="cofactor">
    <cofactor evidence="18 19">
        <name>K(+)</name>
        <dbReference type="ChEBI" id="CHEBI:29103"/>
    </cofactor>
    <text evidence="18 19">Binds 1 potassium ion per subunit.</text>
</comment>
<evidence type="ECO:0000256" key="19">
    <source>
        <dbReference type="PIRNR" id="PIRNR017184"/>
    </source>
</evidence>
<dbReference type="PANTHER" id="PTHR12592:SF0">
    <property type="entry name" value="ATP-DEPENDENT (S)-NAD(P)H-HYDRATE DEHYDRATASE"/>
    <property type="match status" value="1"/>
</dbReference>
<feature type="binding site" evidence="18">
    <location>
        <begin position="62"/>
        <end position="66"/>
    </location>
    <ligand>
        <name>(6S)-NADPHX</name>
        <dbReference type="ChEBI" id="CHEBI:64076"/>
    </ligand>
</feature>
<dbReference type="SUPFAM" id="SSF53613">
    <property type="entry name" value="Ribokinase-like"/>
    <property type="match status" value="1"/>
</dbReference>
<evidence type="ECO:0000256" key="7">
    <source>
        <dbReference type="ARBA" id="ARBA00022840"/>
    </source>
</evidence>
<keyword evidence="6 17" id="KW-0547">Nucleotide-binding</keyword>
<feature type="binding site" evidence="17">
    <location>
        <position position="432"/>
    </location>
    <ligand>
        <name>(6S)-NADPHX</name>
        <dbReference type="ChEBI" id="CHEBI:64076"/>
    </ligand>
</feature>
<comment type="similarity">
    <text evidence="4 19">In the C-terminal section; belongs to the NnrD/CARKD family.</text>
</comment>
<dbReference type="InterPro" id="IPR017953">
    <property type="entry name" value="Carbohydrate_kinase_pred_CS"/>
</dbReference>
<evidence type="ECO:0000256" key="4">
    <source>
        <dbReference type="ARBA" id="ARBA00009524"/>
    </source>
</evidence>
<evidence type="ECO:0000256" key="14">
    <source>
        <dbReference type="ARBA" id="ARBA00025153"/>
    </source>
</evidence>
<protein>
    <recommendedName>
        <fullName evidence="19">Bifunctional NAD(P)H-hydrate repair enzyme</fullName>
    </recommendedName>
    <alternativeName>
        <fullName evidence="19">Nicotinamide nucleotide repair protein</fullName>
    </alternativeName>
    <domain>
        <recommendedName>
            <fullName evidence="19">ADP-dependent (S)-NAD(P)H-hydrate dehydratase</fullName>
            <ecNumber evidence="19">4.2.1.136</ecNumber>
        </recommendedName>
        <alternativeName>
            <fullName evidence="19">ADP-dependent NAD(P)HX dehydratase</fullName>
        </alternativeName>
    </domain>
    <domain>
        <recommendedName>
            <fullName evidence="19">NAD(P)H-hydrate epimerase</fullName>
            <ecNumber evidence="19">5.1.99.6</ecNumber>
        </recommendedName>
    </domain>
</protein>
<comment type="catalytic activity">
    <reaction evidence="2 18 19">
        <text>(6R)-NADPHX = (6S)-NADPHX</text>
        <dbReference type="Rhea" id="RHEA:32227"/>
        <dbReference type="ChEBI" id="CHEBI:64076"/>
        <dbReference type="ChEBI" id="CHEBI:64077"/>
        <dbReference type="EC" id="5.1.99.6"/>
    </reaction>
</comment>
<comment type="function">
    <text evidence="18">Catalyzes the epimerization of the S- and R-forms of NAD(P)HX, a damaged form of NAD(P)H that is a result of enzymatic or heat-dependent hydration. This is a prerequisite for the S-specific NAD(P)H-hydrate dehydratase to allow the repair of both epimers of NAD(P)HX.</text>
</comment>
<comment type="catalytic activity">
    <reaction evidence="15 17 19">
        <text>(6S)-NADHX + ADP = AMP + phosphate + NADH + H(+)</text>
        <dbReference type="Rhea" id="RHEA:32223"/>
        <dbReference type="ChEBI" id="CHEBI:15378"/>
        <dbReference type="ChEBI" id="CHEBI:43474"/>
        <dbReference type="ChEBI" id="CHEBI:57945"/>
        <dbReference type="ChEBI" id="CHEBI:64074"/>
        <dbReference type="ChEBI" id="CHEBI:456215"/>
        <dbReference type="ChEBI" id="CHEBI:456216"/>
        <dbReference type="EC" id="4.2.1.136"/>
    </reaction>
</comment>
<dbReference type="InterPro" id="IPR036652">
    <property type="entry name" value="YjeF_N_dom_sf"/>
</dbReference>
<feature type="domain" description="YjeF N-terminal" evidence="21">
    <location>
        <begin position="10"/>
        <end position="222"/>
    </location>
</feature>
<dbReference type="PIRSF" id="PIRSF017184">
    <property type="entry name" value="Nnr"/>
    <property type="match status" value="1"/>
</dbReference>
<comment type="similarity">
    <text evidence="17">Belongs to the NnrD/CARKD family.</text>
</comment>
<dbReference type="HAMAP" id="MF_01965">
    <property type="entry name" value="NADHX_dehydratase"/>
    <property type="match status" value="1"/>
</dbReference>
<evidence type="ECO:0000313" key="23">
    <source>
        <dbReference type="Proteomes" id="UP001500483"/>
    </source>
</evidence>
<feature type="binding site" evidence="18">
    <location>
        <position position="63"/>
    </location>
    <ligand>
        <name>K(+)</name>
        <dbReference type="ChEBI" id="CHEBI:29103"/>
    </ligand>
</feature>
<evidence type="ECO:0000256" key="18">
    <source>
        <dbReference type="HAMAP-Rule" id="MF_01966"/>
    </source>
</evidence>
<keyword evidence="5 18" id="KW-0479">Metal-binding</keyword>
<keyword evidence="8 17" id="KW-0521">NADP</keyword>
<dbReference type="PANTHER" id="PTHR12592">
    <property type="entry name" value="ATP-DEPENDENT (S)-NAD(P)H-HYDRATE DEHYDRATASE FAMILY MEMBER"/>
    <property type="match status" value="1"/>
</dbReference>
<evidence type="ECO:0000259" key="21">
    <source>
        <dbReference type="PROSITE" id="PS51385"/>
    </source>
</evidence>
<feature type="binding site" evidence="18">
    <location>
        <position position="165"/>
    </location>
    <ligand>
        <name>(6S)-NADPHX</name>
        <dbReference type="ChEBI" id="CHEBI:64076"/>
    </ligand>
</feature>
<dbReference type="InterPro" id="IPR000631">
    <property type="entry name" value="CARKD"/>
</dbReference>
<comment type="catalytic activity">
    <reaction evidence="1 18 19">
        <text>(6R)-NADHX = (6S)-NADHX</text>
        <dbReference type="Rhea" id="RHEA:32215"/>
        <dbReference type="ChEBI" id="CHEBI:64074"/>
        <dbReference type="ChEBI" id="CHEBI:64075"/>
        <dbReference type="EC" id="5.1.99.6"/>
    </reaction>
</comment>
<evidence type="ECO:0000256" key="15">
    <source>
        <dbReference type="ARBA" id="ARBA00048238"/>
    </source>
</evidence>
<dbReference type="EC" id="5.1.99.6" evidence="19"/>
<dbReference type="Pfam" id="PF03853">
    <property type="entry name" value="YjeF_N"/>
    <property type="match status" value="1"/>
</dbReference>
<dbReference type="EC" id="4.2.1.136" evidence="19"/>
<evidence type="ECO:0000256" key="16">
    <source>
        <dbReference type="ARBA" id="ARBA00049209"/>
    </source>
</evidence>
<evidence type="ECO:0000256" key="6">
    <source>
        <dbReference type="ARBA" id="ARBA00022741"/>
    </source>
</evidence>
<feature type="binding site" evidence="17">
    <location>
        <begin position="402"/>
        <end position="406"/>
    </location>
    <ligand>
        <name>AMP</name>
        <dbReference type="ChEBI" id="CHEBI:456215"/>
    </ligand>
</feature>
<evidence type="ECO:0000256" key="1">
    <source>
        <dbReference type="ARBA" id="ARBA00000013"/>
    </source>
</evidence>
<dbReference type="PROSITE" id="PS01050">
    <property type="entry name" value="YJEF_C_2"/>
    <property type="match status" value="1"/>
</dbReference>
<keyword evidence="7 17" id="KW-0067">ATP-binding</keyword>
<comment type="caution">
    <text evidence="18">Lacks conserved residue(s) required for the propagation of feature annotation.</text>
</comment>